<dbReference type="EMBL" id="CAJNOQ010034387">
    <property type="protein sequence ID" value="CAF1594620.1"/>
    <property type="molecule type" value="Genomic_DNA"/>
</dbReference>
<dbReference type="Proteomes" id="UP000681722">
    <property type="component" value="Unassembled WGS sequence"/>
</dbReference>
<protein>
    <recommendedName>
        <fullName evidence="4">VWFA domain-containing protein</fullName>
    </recommendedName>
</protein>
<dbReference type="OrthoDB" id="10015820at2759"/>
<keyword evidence="3" id="KW-1185">Reference proteome</keyword>
<name>A0A816ADC9_9BILA</name>
<gene>
    <name evidence="1" type="ORF">GPM918_LOCUS41990</name>
    <name evidence="2" type="ORF">SRO942_LOCUS43142</name>
</gene>
<reference evidence="1" key="1">
    <citation type="submission" date="2021-02" db="EMBL/GenBank/DDBJ databases">
        <authorList>
            <person name="Nowell W R."/>
        </authorList>
    </citation>
    <scope>NUCLEOTIDE SEQUENCE</scope>
</reference>
<dbReference type="AlphaFoldDB" id="A0A816ADC9"/>
<sequence>APTIDEQTVTGVLNRHNWTDIGAVIDVTGSMSACYAQIDQWMALSNTNKLVRYFVFFNDGDNTPDADKVIGSTGGIYGVHTSEGVTKVLTTLNTAKTNGGGGDGPENDIEAIIYTIANCPTCENIIHIADNEATPRDLILLDKVTKPIKVVVCKLVAGSLVNPKLLDVAYRTGGSLHTLDTDIETLGSLKVGDTIKVGTGTYRLNATGFVRIA</sequence>
<dbReference type="EMBL" id="CAJOBC010100635">
    <property type="protein sequence ID" value="CAF4468457.1"/>
    <property type="molecule type" value="Genomic_DNA"/>
</dbReference>
<evidence type="ECO:0008006" key="4">
    <source>
        <dbReference type="Google" id="ProtNLM"/>
    </source>
</evidence>
<evidence type="ECO:0000313" key="1">
    <source>
        <dbReference type="EMBL" id="CAF1594620.1"/>
    </source>
</evidence>
<comment type="caution">
    <text evidence="1">The sequence shown here is derived from an EMBL/GenBank/DDBJ whole genome shotgun (WGS) entry which is preliminary data.</text>
</comment>
<organism evidence="1 3">
    <name type="scientific">Didymodactylos carnosus</name>
    <dbReference type="NCBI Taxonomy" id="1234261"/>
    <lineage>
        <taxon>Eukaryota</taxon>
        <taxon>Metazoa</taxon>
        <taxon>Spiralia</taxon>
        <taxon>Gnathifera</taxon>
        <taxon>Rotifera</taxon>
        <taxon>Eurotatoria</taxon>
        <taxon>Bdelloidea</taxon>
        <taxon>Philodinida</taxon>
        <taxon>Philodinidae</taxon>
        <taxon>Didymodactylos</taxon>
    </lineage>
</organism>
<feature type="non-terminal residue" evidence="1">
    <location>
        <position position="1"/>
    </location>
</feature>
<proteinExistence type="predicted"/>
<evidence type="ECO:0000313" key="3">
    <source>
        <dbReference type="Proteomes" id="UP000663829"/>
    </source>
</evidence>
<dbReference type="Proteomes" id="UP000663829">
    <property type="component" value="Unassembled WGS sequence"/>
</dbReference>
<accession>A0A816ADC9</accession>
<evidence type="ECO:0000313" key="2">
    <source>
        <dbReference type="EMBL" id="CAF4468457.1"/>
    </source>
</evidence>